<reference evidence="1" key="1">
    <citation type="submission" date="2023-07" db="EMBL/GenBank/DDBJ databases">
        <title>Chromosome-level genome assembly of Artemia franciscana.</title>
        <authorList>
            <person name="Jo E."/>
        </authorList>
    </citation>
    <scope>NUCLEOTIDE SEQUENCE</scope>
    <source>
        <tissue evidence="1">Whole body</tissue>
    </source>
</reference>
<dbReference type="AlphaFoldDB" id="A0AA88L7U8"/>
<dbReference type="Proteomes" id="UP001187531">
    <property type="component" value="Unassembled WGS sequence"/>
</dbReference>
<organism evidence="1 2">
    <name type="scientific">Artemia franciscana</name>
    <name type="common">Brine shrimp</name>
    <name type="synonym">Artemia sanfranciscana</name>
    <dbReference type="NCBI Taxonomy" id="6661"/>
    <lineage>
        <taxon>Eukaryota</taxon>
        <taxon>Metazoa</taxon>
        <taxon>Ecdysozoa</taxon>
        <taxon>Arthropoda</taxon>
        <taxon>Crustacea</taxon>
        <taxon>Branchiopoda</taxon>
        <taxon>Anostraca</taxon>
        <taxon>Artemiidae</taxon>
        <taxon>Artemia</taxon>
    </lineage>
</organism>
<protein>
    <submittedName>
        <fullName evidence="1">Uncharacterized protein</fullName>
    </submittedName>
</protein>
<keyword evidence="2" id="KW-1185">Reference proteome</keyword>
<evidence type="ECO:0000313" key="1">
    <source>
        <dbReference type="EMBL" id="KAK2721618.1"/>
    </source>
</evidence>
<name>A0AA88L7U8_ARTSF</name>
<accession>A0AA88L7U8</accession>
<comment type="caution">
    <text evidence="1">The sequence shown here is derived from an EMBL/GenBank/DDBJ whole genome shotgun (WGS) entry which is preliminary data.</text>
</comment>
<proteinExistence type="predicted"/>
<dbReference type="EMBL" id="JAVRJZ010000006">
    <property type="protein sequence ID" value="KAK2721618.1"/>
    <property type="molecule type" value="Genomic_DNA"/>
</dbReference>
<evidence type="ECO:0000313" key="2">
    <source>
        <dbReference type="Proteomes" id="UP001187531"/>
    </source>
</evidence>
<sequence length="78" mass="8861">MLEWYYPDQQKKLNHSDLFSKKPRASGSIMFIISLASTANFIGDDVKSSGFVYGVYSLSDKILNGVVVFVIQYIHPER</sequence>
<gene>
    <name evidence="1" type="ORF">QYM36_003800</name>
</gene>